<protein>
    <recommendedName>
        <fullName evidence="4">Hemolysin XhlA</fullName>
    </recommendedName>
</protein>
<evidence type="ECO:0008006" key="4">
    <source>
        <dbReference type="Google" id="ProtNLM"/>
    </source>
</evidence>
<organism evidence="2 3">
    <name type="scientific">Variovorax ginsengisoli</name>
    <dbReference type="NCBI Taxonomy" id="363844"/>
    <lineage>
        <taxon>Bacteria</taxon>
        <taxon>Pseudomonadati</taxon>
        <taxon>Pseudomonadota</taxon>
        <taxon>Betaproteobacteria</taxon>
        <taxon>Burkholderiales</taxon>
        <taxon>Comamonadaceae</taxon>
        <taxon>Variovorax</taxon>
    </lineage>
</organism>
<dbReference type="EMBL" id="JAUKVY010000034">
    <property type="protein sequence ID" value="MDO1536998.1"/>
    <property type="molecule type" value="Genomic_DNA"/>
</dbReference>
<keyword evidence="1" id="KW-0472">Membrane</keyword>
<gene>
    <name evidence="2" type="ORF">Q2T77_32505</name>
</gene>
<keyword evidence="3" id="KW-1185">Reference proteome</keyword>
<dbReference type="RefSeq" id="WP_301815230.1">
    <property type="nucleotide sequence ID" value="NZ_JAUJZH010000034.1"/>
</dbReference>
<name>A0ABT8SDL2_9BURK</name>
<evidence type="ECO:0000313" key="3">
    <source>
        <dbReference type="Proteomes" id="UP001169027"/>
    </source>
</evidence>
<proteinExistence type="predicted"/>
<sequence>MEARVAKLEDFALDTRERLARIETRLDGFATREDLHKEIGAQTWRIIGAMVTLGTLLSGIVFFIARNVR</sequence>
<evidence type="ECO:0000313" key="2">
    <source>
        <dbReference type="EMBL" id="MDO1536998.1"/>
    </source>
</evidence>
<keyword evidence="1" id="KW-1133">Transmembrane helix</keyword>
<dbReference type="Proteomes" id="UP001169027">
    <property type="component" value="Unassembled WGS sequence"/>
</dbReference>
<feature type="transmembrane region" description="Helical" evidence="1">
    <location>
        <begin position="44"/>
        <end position="65"/>
    </location>
</feature>
<evidence type="ECO:0000256" key="1">
    <source>
        <dbReference type="SAM" id="Phobius"/>
    </source>
</evidence>
<keyword evidence="1" id="KW-0812">Transmembrane</keyword>
<accession>A0ABT8SDL2</accession>
<comment type="caution">
    <text evidence="2">The sequence shown here is derived from an EMBL/GenBank/DDBJ whole genome shotgun (WGS) entry which is preliminary data.</text>
</comment>
<reference evidence="2" key="1">
    <citation type="submission" date="2023-06" db="EMBL/GenBank/DDBJ databases">
        <authorList>
            <person name="Jiang Y."/>
            <person name="Liu Q."/>
        </authorList>
    </citation>
    <scope>NUCLEOTIDE SEQUENCE</scope>
    <source>
        <strain evidence="2">CGMCC 1.12090</strain>
    </source>
</reference>